<organism evidence="14 15">
    <name type="scientific">Croceibacterium selenioxidans</name>
    <dbReference type="NCBI Taxonomy" id="2838833"/>
    <lineage>
        <taxon>Bacteria</taxon>
        <taxon>Pseudomonadati</taxon>
        <taxon>Pseudomonadota</taxon>
        <taxon>Alphaproteobacteria</taxon>
        <taxon>Sphingomonadales</taxon>
        <taxon>Erythrobacteraceae</taxon>
        <taxon>Croceibacterium</taxon>
    </lineage>
</organism>
<evidence type="ECO:0000256" key="10">
    <source>
        <dbReference type="ARBA" id="ARBA00022989"/>
    </source>
</evidence>
<evidence type="ECO:0000313" key="15">
    <source>
        <dbReference type="Proteomes" id="UP000811255"/>
    </source>
</evidence>
<evidence type="ECO:0000256" key="4">
    <source>
        <dbReference type="ARBA" id="ARBA00011471"/>
    </source>
</evidence>
<dbReference type="PANTHER" id="PTHR30558">
    <property type="entry name" value="EXBD MEMBRANE COMPONENT OF PMF-DRIVEN MACROMOLECULE IMPORT SYSTEM"/>
    <property type="match status" value="1"/>
</dbReference>
<comment type="subunit">
    <text evidence="4">The accessory proteins ExbB and ExbD seem to form a complex with TonB.</text>
</comment>
<keyword evidence="11 13" id="KW-0472">Membrane</keyword>
<gene>
    <name evidence="14" type="ORF">KK137_12530</name>
</gene>
<protein>
    <submittedName>
        <fullName evidence="14">Biopolymer transporter ExbD</fullName>
    </submittedName>
</protein>
<evidence type="ECO:0000313" key="14">
    <source>
        <dbReference type="EMBL" id="MBT2135157.1"/>
    </source>
</evidence>
<dbReference type="Proteomes" id="UP000811255">
    <property type="component" value="Unassembled WGS sequence"/>
</dbReference>
<keyword evidence="7" id="KW-0997">Cell inner membrane</keyword>
<keyword evidence="5 12" id="KW-0813">Transport</keyword>
<evidence type="ECO:0000256" key="2">
    <source>
        <dbReference type="ARBA" id="ARBA00004249"/>
    </source>
</evidence>
<evidence type="ECO:0000256" key="7">
    <source>
        <dbReference type="ARBA" id="ARBA00022519"/>
    </source>
</evidence>
<keyword evidence="15" id="KW-1185">Reference proteome</keyword>
<keyword evidence="10 13" id="KW-1133">Transmembrane helix</keyword>
<evidence type="ECO:0000256" key="11">
    <source>
        <dbReference type="ARBA" id="ARBA00023136"/>
    </source>
</evidence>
<dbReference type="RefSeq" id="WP_214536806.1">
    <property type="nucleotide sequence ID" value="NZ_JAHFVK010000002.1"/>
</dbReference>
<evidence type="ECO:0000256" key="1">
    <source>
        <dbReference type="ARBA" id="ARBA00003540"/>
    </source>
</evidence>
<evidence type="ECO:0000256" key="12">
    <source>
        <dbReference type="RuleBase" id="RU003879"/>
    </source>
</evidence>
<evidence type="ECO:0000256" key="3">
    <source>
        <dbReference type="ARBA" id="ARBA00005811"/>
    </source>
</evidence>
<comment type="subcellular location">
    <subcellularLocation>
        <location evidence="2">Cell inner membrane</location>
        <topology evidence="2">Single-pass type II membrane protein</topology>
    </subcellularLocation>
    <subcellularLocation>
        <location evidence="12">Cell membrane</location>
        <topology evidence="12">Single-pass type II membrane protein</topology>
    </subcellularLocation>
</comment>
<feature type="transmembrane region" description="Helical" evidence="13">
    <location>
        <begin position="20"/>
        <end position="39"/>
    </location>
</feature>
<reference evidence="14 15" key="1">
    <citation type="submission" date="2021-05" db="EMBL/GenBank/DDBJ databases">
        <title>Croceibacterium sp. LX-88 genome sequence.</title>
        <authorList>
            <person name="Luo X."/>
        </authorList>
    </citation>
    <scope>NUCLEOTIDE SEQUENCE [LARGE SCALE GENOMIC DNA]</scope>
    <source>
        <strain evidence="14 15">LX-88</strain>
    </source>
</reference>
<evidence type="ECO:0000256" key="8">
    <source>
        <dbReference type="ARBA" id="ARBA00022692"/>
    </source>
</evidence>
<name>A0ABS5W736_9SPHN</name>
<comment type="function">
    <text evidence="1">Involved in the TonB-dependent energy-dependent transport of various receptor-bound substrates.</text>
</comment>
<dbReference type="EMBL" id="JAHFVK010000002">
    <property type="protein sequence ID" value="MBT2135157.1"/>
    <property type="molecule type" value="Genomic_DNA"/>
</dbReference>
<accession>A0ABS5W736</accession>
<sequence length="141" mass="15240">MSFTVASTAREPLSEINTTPLIDVLLVLLVMIVLTIPIATNSLEYDLPHGELKGVHPDPIRNVLEVTPEGILLWNGNPTDGPGLTSLLSEVRAMNPEPEVQFRPDANAAYGTSAHALQIVKASGVTKFGFVDNEKYGTFSR</sequence>
<evidence type="ECO:0000256" key="5">
    <source>
        <dbReference type="ARBA" id="ARBA00022448"/>
    </source>
</evidence>
<keyword evidence="6" id="KW-1003">Cell membrane</keyword>
<evidence type="ECO:0000256" key="13">
    <source>
        <dbReference type="SAM" id="Phobius"/>
    </source>
</evidence>
<dbReference type="PANTHER" id="PTHR30558:SF12">
    <property type="entry name" value="BIOPOLYMER TRANSPORT PROTEIN EXBD"/>
    <property type="match status" value="1"/>
</dbReference>
<keyword evidence="8 12" id="KW-0812">Transmembrane</keyword>
<dbReference type="Pfam" id="PF02472">
    <property type="entry name" value="ExbD"/>
    <property type="match status" value="1"/>
</dbReference>
<dbReference type="InterPro" id="IPR003400">
    <property type="entry name" value="ExbD"/>
</dbReference>
<evidence type="ECO:0000256" key="6">
    <source>
        <dbReference type="ARBA" id="ARBA00022475"/>
    </source>
</evidence>
<comment type="caution">
    <text evidence="14">The sequence shown here is derived from an EMBL/GenBank/DDBJ whole genome shotgun (WGS) entry which is preliminary data.</text>
</comment>
<dbReference type="Gene3D" id="3.30.420.270">
    <property type="match status" value="1"/>
</dbReference>
<evidence type="ECO:0000256" key="9">
    <source>
        <dbReference type="ARBA" id="ARBA00022927"/>
    </source>
</evidence>
<proteinExistence type="inferred from homology"/>
<comment type="similarity">
    <text evidence="3 12">Belongs to the ExbD/TolR family.</text>
</comment>
<keyword evidence="9 12" id="KW-0653">Protein transport</keyword>